<reference evidence="2 3" key="1">
    <citation type="submission" date="2018-11" db="EMBL/GenBank/DDBJ databases">
        <title>The genome draft of YIM 96095.</title>
        <authorList>
            <person name="Tang S.-K."/>
            <person name="Chunyu W.-X."/>
            <person name="Feng Y.-Z."/>
        </authorList>
    </citation>
    <scope>NUCLEOTIDE SEQUENCE [LARGE SCALE GENOMIC DNA]</scope>
    <source>
        <strain evidence="2 3">YIM 96095</strain>
    </source>
</reference>
<accession>A0A3N0EF59</accession>
<evidence type="ECO:0000256" key="1">
    <source>
        <dbReference type="SAM" id="MobiDB-lite"/>
    </source>
</evidence>
<comment type="caution">
    <text evidence="2">The sequence shown here is derived from an EMBL/GenBank/DDBJ whole genome shotgun (WGS) entry which is preliminary data.</text>
</comment>
<evidence type="ECO:0000313" key="2">
    <source>
        <dbReference type="EMBL" id="RNL86508.1"/>
    </source>
</evidence>
<gene>
    <name evidence="2" type="ORF">EFW17_04715</name>
</gene>
<feature type="region of interest" description="Disordered" evidence="1">
    <location>
        <begin position="224"/>
        <end position="279"/>
    </location>
</feature>
<feature type="compositionally biased region" description="Gly residues" evidence="1">
    <location>
        <begin position="231"/>
        <end position="253"/>
    </location>
</feature>
<dbReference type="Proteomes" id="UP000269198">
    <property type="component" value="Unassembled WGS sequence"/>
</dbReference>
<dbReference type="RefSeq" id="WP_123200033.1">
    <property type="nucleotide sequence ID" value="NZ_RJMB01000003.1"/>
</dbReference>
<organism evidence="2 3">
    <name type="scientific">Halostreptopolyspora alba</name>
    <dbReference type="NCBI Taxonomy" id="2487137"/>
    <lineage>
        <taxon>Bacteria</taxon>
        <taxon>Bacillati</taxon>
        <taxon>Actinomycetota</taxon>
        <taxon>Actinomycetes</taxon>
        <taxon>Streptosporangiales</taxon>
        <taxon>Nocardiopsidaceae</taxon>
        <taxon>Halostreptopolyspora</taxon>
    </lineage>
</organism>
<proteinExistence type="predicted"/>
<dbReference type="EMBL" id="RJMB01000003">
    <property type="protein sequence ID" value="RNL86508.1"/>
    <property type="molecule type" value="Genomic_DNA"/>
</dbReference>
<name>A0A3N0EF59_9ACTN</name>
<protein>
    <submittedName>
        <fullName evidence="2">Uncharacterized protein</fullName>
    </submittedName>
</protein>
<sequence>MAVVAAVTVATVQFVLGGSGSAPADARPVSYQVDNVDGNVSETLPSREVDSRPLGESEVLERGNEEIESQGITFELAASTFTDACEEAVWGEEVQQALAEAECTQAAVGGYTSGDYVGVAAMFNLVDTDAAAAVADAMEPPDSHEAAAPGFVSVPDGESSLDTLGTGYSAAQASVNGHYLVVAWAQSTDPPAADERENLSAPVIALSNFRDPLFHRVVQLEDLNEGEDGAGDPGGGQTGGQGDPNTGQPGGGADPNDAAPDTGTPQGGAEPGTADTPTG</sequence>
<keyword evidence="3" id="KW-1185">Reference proteome</keyword>
<dbReference type="AlphaFoldDB" id="A0A3N0EF59"/>
<dbReference type="OrthoDB" id="3468003at2"/>
<evidence type="ECO:0000313" key="3">
    <source>
        <dbReference type="Proteomes" id="UP000269198"/>
    </source>
</evidence>